<dbReference type="RefSeq" id="WP_380930637.1">
    <property type="nucleotide sequence ID" value="NZ_JBHUGS010000003.1"/>
</dbReference>
<comment type="caution">
    <text evidence="1">The sequence shown here is derived from an EMBL/GenBank/DDBJ whole genome shotgun (WGS) entry which is preliminary data.</text>
</comment>
<proteinExistence type="predicted"/>
<dbReference type="EMBL" id="JBHUGS010000003">
    <property type="protein sequence ID" value="MFD1951770.1"/>
    <property type="molecule type" value="Genomic_DNA"/>
</dbReference>
<accession>A0ABW4TYG0</accession>
<reference evidence="2" key="1">
    <citation type="journal article" date="2019" name="Int. J. Syst. Evol. Microbiol.">
        <title>The Global Catalogue of Microorganisms (GCM) 10K type strain sequencing project: providing services to taxonomists for standard genome sequencing and annotation.</title>
        <authorList>
            <consortium name="The Broad Institute Genomics Platform"/>
            <consortium name="The Broad Institute Genome Sequencing Center for Infectious Disease"/>
            <person name="Wu L."/>
            <person name="Ma J."/>
        </authorList>
    </citation>
    <scope>NUCLEOTIDE SEQUENCE [LARGE SCALE GENOMIC DNA]</scope>
    <source>
        <strain evidence="2">CGMCC 1.12702</strain>
    </source>
</reference>
<name>A0ABW4TYG0_9SPHN</name>
<organism evidence="1 2">
    <name type="scientific">Sphingomonas arantia</name>
    <dbReference type="NCBI Taxonomy" id="1460676"/>
    <lineage>
        <taxon>Bacteria</taxon>
        <taxon>Pseudomonadati</taxon>
        <taxon>Pseudomonadota</taxon>
        <taxon>Alphaproteobacteria</taxon>
        <taxon>Sphingomonadales</taxon>
        <taxon>Sphingomonadaceae</taxon>
        <taxon>Sphingomonas</taxon>
    </lineage>
</organism>
<keyword evidence="2" id="KW-1185">Reference proteome</keyword>
<dbReference type="Proteomes" id="UP001597400">
    <property type="component" value="Unassembled WGS sequence"/>
</dbReference>
<evidence type="ECO:0000313" key="1">
    <source>
        <dbReference type="EMBL" id="MFD1951770.1"/>
    </source>
</evidence>
<sequence length="154" mass="16347">MLSILFILAAATQPPLPLQWAQFRRAGALSRVSETVDVATGGKRIGADFPYQLRFTKDALGEKPQIKWADSATCPAVRSVIASMTSIKMPSPAPYGVPGEQMMITVDGTGYSLTAPSSDNMGEITISSNVGSPLAAWIDASFKQLAPCWKTSAP</sequence>
<gene>
    <name evidence="1" type="ORF">ACFSGX_13430</name>
</gene>
<protein>
    <submittedName>
        <fullName evidence="1">Uncharacterized protein</fullName>
    </submittedName>
</protein>
<evidence type="ECO:0000313" key="2">
    <source>
        <dbReference type="Proteomes" id="UP001597400"/>
    </source>
</evidence>